<protein>
    <submittedName>
        <fullName evidence="1">Uncharacterized protein</fullName>
    </submittedName>
</protein>
<evidence type="ECO:0000313" key="2">
    <source>
        <dbReference type="Proteomes" id="UP000095192"/>
    </source>
</evidence>
<keyword evidence="2" id="KW-1185">Reference proteome</keyword>
<accession>A0A1D3CW89</accession>
<dbReference type="AlphaFoldDB" id="A0A1D3CW89"/>
<dbReference type="VEuPathDB" id="ToxoDB:cyc_02019"/>
<dbReference type="OrthoDB" id="68328at2759"/>
<organism evidence="1 2">
    <name type="scientific">Cyclospora cayetanensis</name>
    <dbReference type="NCBI Taxonomy" id="88456"/>
    <lineage>
        <taxon>Eukaryota</taxon>
        <taxon>Sar</taxon>
        <taxon>Alveolata</taxon>
        <taxon>Apicomplexa</taxon>
        <taxon>Conoidasida</taxon>
        <taxon>Coccidia</taxon>
        <taxon>Eucoccidiorida</taxon>
        <taxon>Eimeriorina</taxon>
        <taxon>Eimeriidae</taxon>
        <taxon>Cyclospora</taxon>
    </lineage>
</organism>
<proteinExistence type="predicted"/>
<sequence>MRSHSHTSCCGRLHRFGASSELDSESSAVDAAIAALRAAAHNALGRRKKVPRKVAAVQCDLEPKAEEAAEEPAESSPSTVQGKLNIRGNVLLATDWDLIDDDVRFAHYPLLSLDCCGADQQRQQKYWDQQLKRSLPRPLLRLQQRPDDREPRQLQQKLQQKLRRELQHQQLQRIPKHREAFPVRPNDVNPEADDYLKNRVRQTYDHAHSLPLHINDDYLKLHAKLNLRRRKPTPGRYGPSRRCCSPAGARPLSVGVPVCTCPRVFPGRSNGGDRSVSCQRGLWKARQPSTDGVSNTMQPLREGVPVVAGGGTPPNMHCGAAPLGMSSLPPPPQAFCGAFHPGSAPVGSLPTEAGCFPLPPLQSGMIF</sequence>
<evidence type="ECO:0000313" key="1">
    <source>
        <dbReference type="EMBL" id="OEH75465.1"/>
    </source>
</evidence>
<comment type="caution">
    <text evidence="1">The sequence shown here is derived from an EMBL/GenBank/DDBJ whole genome shotgun (WGS) entry which is preliminary data.</text>
</comment>
<reference evidence="1 2" key="1">
    <citation type="journal article" date="2016" name="BMC Genomics">
        <title>Comparative genomics reveals Cyclospora cayetanensis possesses coccidia-like metabolism and invasion components but unique surface antigens.</title>
        <authorList>
            <person name="Liu S."/>
            <person name="Wang L."/>
            <person name="Zheng H."/>
            <person name="Xu Z."/>
            <person name="Roellig D.M."/>
            <person name="Li N."/>
            <person name="Frace M.A."/>
            <person name="Tang K."/>
            <person name="Arrowood M.J."/>
            <person name="Moss D.M."/>
            <person name="Zhang L."/>
            <person name="Feng Y."/>
            <person name="Xiao L."/>
        </authorList>
    </citation>
    <scope>NUCLEOTIDE SEQUENCE [LARGE SCALE GENOMIC DNA]</scope>
    <source>
        <strain evidence="1 2">CHN_HEN01</strain>
    </source>
</reference>
<dbReference type="VEuPathDB" id="ToxoDB:LOC34618929"/>
<dbReference type="EMBL" id="JROU02001717">
    <property type="protein sequence ID" value="OEH75465.1"/>
    <property type="molecule type" value="Genomic_DNA"/>
</dbReference>
<name>A0A1D3CW89_9EIME</name>
<gene>
    <name evidence="1" type="ORF">cyc_02019</name>
</gene>
<dbReference type="GeneID" id="34618929"/>
<dbReference type="Proteomes" id="UP000095192">
    <property type="component" value="Unassembled WGS sequence"/>
</dbReference>